<organism evidence="12 13">
    <name type="scientific">Zoarces viviparus</name>
    <name type="common">Viviparous eelpout</name>
    <name type="synonym">Blennius viviparus</name>
    <dbReference type="NCBI Taxonomy" id="48416"/>
    <lineage>
        <taxon>Eukaryota</taxon>
        <taxon>Metazoa</taxon>
        <taxon>Chordata</taxon>
        <taxon>Craniata</taxon>
        <taxon>Vertebrata</taxon>
        <taxon>Euteleostomi</taxon>
        <taxon>Actinopterygii</taxon>
        <taxon>Neopterygii</taxon>
        <taxon>Teleostei</taxon>
        <taxon>Neoteleostei</taxon>
        <taxon>Acanthomorphata</taxon>
        <taxon>Eupercaria</taxon>
        <taxon>Perciformes</taxon>
        <taxon>Cottioidei</taxon>
        <taxon>Zoarcales</taxon>
        <taxon>Zoarcidae</taxon>
        <taxon>Zoarcinae</taxon>
        <taxon>Zoarces</taxon>
    </lineage>
</organism>
<evidence type="ECO:0000256" key="6">
    <source>
        <dbReference type="ARBA" id="ARBA00023157"/>
    </source>
</evidence>
<evidence type="ECO:0000256" key="10">
    <source>
        <dbReference type="SAM" id="Phobius"/>
    </source>
</evidence>
<dbReference type="Proteomes" id="UP001488805">
    <property type="component" value="Unassembled WGS sequence"/>
</dbReference>
<evidence type="ECO:0000256" key="5">
    <source>
        <dbReference type="ARBA" id="ARBA00023136"/>
    </source>
</evidence>
<dbReference type="PANTHER" id="PTHR11494">
    <property type="entry name" value="CYTOTOXIC T-LYMPHOCYTE PROTEIN"/>
    <property type="match status" value="1"/>
</dbReference>
<dbReference type="GO" id="GO:0050852">
    <property type="term" value="P:T cell receptor signaling pathway"/>
    <property type="evidence" value="ECO:0007669"/>
    <property type="project" value="TreeGrafter"/>
</dbReference>
<dbReference type="AlphaFoldDB" id="A0AAW1EPC9"/>
<keyword evidence="8" id="KW-0393">Immunoglobulin domain</keyword>
<comment type="caution">
    <text evidence="12">The sequence shown here is derived from an EMBL/GenBank/DDBJ whole genome shotgun (WGS) entry which is preliminary data.</text>
</comment>
<dbReference type="InterPro" id="IPR013783">
    <property type="entry name" value="Ig-like_fold"/>
</dbReference>
<evidence type="ECO:0000313" key="13">
    <source>
        <dbReference type="Proteomes" id="UP001488805"/>
    </source>
</evidence>
<name>A0AAW1EPC9_ZOAVI</name>
<evidence type="ECO:0000256" key="11">
    <source>
        <dbReference type="SAM" id="SignalP"/>
    </source>
</evidence>
<dbReference type="GO" id="GO:0042129">
    <property type="term" value="P:regulation of T cell proliferation"/>
    <property type="evidence" value="ECO:0007669"/>
    <property type="project" value="InterPro"/>
</dbReference>
<evidence type="ECO:0000256" key="7">
    <source>
        <dbReference type="ARBA" id="ARBA00023180"/>
    </source>
</evidence>
<keyword evidence="2 10" id="KW-0812">Transmembrane</keyword>
<keyword evidence="4 10" id="KW-1133">Transmembrane helix</keyword>
<feature type="signal peptide" evidence="11">
    <location>
        <begin position="1"/>
        <end position="18"/>
    </location>
</feature>
<keyword evidence="6" id="KW-1015">Disulfide bond</keyword>
<proteinExistence type="predicted"/>
<sequence length="222" mass="25344">MRACWVLVVVLSCGLSHATKSQDVCKDRIKIVCVPAGHDVSVPCPKLTGKDVIFDLYKDDEVIYNHTCIRDKQAPNCKARYTRAGVELRENTDNESFSFTLTGVNANSYGIYGCEGSAMFPPPFRTTTLWMLMLVEGHQCNFNNDDRTPEPSRDRTDGFLWIWILGLVLLCIYSVIITIIASIIWVNWRRSDSQSDYMNTKPKAHKDRKKKRGVQIPIPRHF</sequence>
<protein>
    <submittedName>
        <fullName evidence="12">Uncharacterized protein</fullName>
    </submittedName>
</protein>
<dbReference type="EMBL" id="JBCEZU010000156">
    <property type="protein sequence ID" value="KAK9523870.1"/>
    <property type="molecule type" value="Genomic_DNA"/>
</dbReference>
<feature type="chain" id="PRO_5043396436" evidence="11">
    <location>
        <begin position="19"/>
        <end position="222"/>
    </location>
</feature>
<keyword evidence="7" id="KW-0325">Glycoprotein</keyword>
<accession>A0AAW1EPC9</accession>
<keyword evidence="5 10" id="KW-0472">Membrane</keyword>
<evidence type="ECO:0000256" key="2">
    <source>
        <dbReference type="ARBA" id="ARBA00022692"/>
    </source>
</evidence>
<evidence type="ECO:0000256" key="3">
    <source>
        <dbReference type="ARBA" id="ARBA00022729"/>
    </source>
</evidence>
<evidence type="ECO:0000256" key="9">
    <source>
        <dbReference type="SAM" id="MobiDB-lite"/>
    </source>
</evidence>
<dbReference type="GO" id="GO:0009897">
    <property type="term" value="C:external side of plasma membrane"/>
    <property type="evidence" value="ECO:0007669"/>
    <property type="project" value="TreeGrafter"/>
</dbReference>
<feature type="region of interest" description="Disordered" evidence="9">
    <location>
        <begin position="194"/>
        <end position="222"/>
    </location>
</feature>
<dbReference type="Gene3D" id="2.60.40.10">
    <property type="entry name" value="Immunoglobulins"/>
    <property type="match status" value="1"/>
</dbReference>
<keyword evidence="13" id="KW-1185">Reference proteome</keyword>
<dbReference type="PANTHER" id="PTHR11494:SF9">
    <property type="entry name" value="SI:DKEY-1H24.6"/>
    <property type="match status" value="1"/>
</dbReference>
<comment type="subcellular location">
    <subcellularLocation>
        <location evidence="1">Membrane</location>
        <topology evidence="1">Single-pass type I membrane protein</topology>
    </subcellularLocation>
</comment>
<evidence type="ECO:0000256" key="8">
    <source>
        <dbReference type="ARBA" id="ARBA00023319"/>
    </source>
</evidence>
<dbReference type="InterPro" id="IPR040216">
    <property type="entry name" value="CTLA4/CD28"/>
</dbReference>
<reference evidence="12 13" key="1">
    <citation type="journal article" date="2024" name="Genome Biol. Evol.">
        <title>Chromosome-level genome assembly of the viviparous eelpout Zoarces viviparus.</title>
        <authorList>
            <person name="Fuhrmann N."/>
            <person name="Brasseur M.V."/>
            <person name="Bakowski C.E."/>
            <person name="Podsiadlowski L."/>
            <person name="Prost S."/>
            <person name="Krehenwinkel H."/>
            <person name="Mayer C."/>
        </authorList>
    </citation>
    <scope>NUCLEOTIDE SEQUENCE [LARGE SCALE GENOMIC DNA]</scope>
    <source>
        <strain evidence="12">NO-MEL_2022_Ind0_liver</strain>
    </source>
</reference>
<feature type="compositionally biased region" description="Basic residues" evidence="9">
    <location>
        <begin position="202"/>
        <end position="213"/>
    </location>
</feature>
<evidence type="ECO:0000313" key="12">
    <source>
        <dbReference type="EMBL" id="KAK9523870.1"/>
    </source>
</evidence>
<evidence type="ECO:0000256" key="1">
    <source>
        <dbReference type="ARBA" id="ARBA00004479"/>
    </source>
</evidence>
<feature type="transmembrane region" description="Helical" evidence="10">
    <location>
        <begin position="160"/>
        <end position="188"/>
    </location>
</feature>
<gene>
    <name evidence="12" type="ORF">VZT92_017755</name>
</gene>
<evidence type="ECO:0000256" key="4">
    <source>
        <dbReference type="ARBA" id="ARBA00022989"/>
    </source>
</evidence>
<keyword evidence="3 11" id="KW-0732">Signal</keyword>